<feature type="compositionally biased region" description="Basic and acidic residues" evidence="1">
    <location>
        <begin position="1"/>
        <end position="17"/>
    </location>
</feature>
<feature type="region of interest" description="Disordered" evidence="1">
    <location>
        <begin position="155"/>
        <end position="381"/>
    </location>
</feature>
<evidence type="ECO:0000313" key="2">
    <source>
        <dbReference type="EMBL" id="KZZ94794.1"/>
    </source>
</evidence>
<feature type="compositionally biased region" description="Polar residues" evidence="1">
    <location>
        <begin position="190"/>
        <end position="204"/>
    </location>
</feature>
<feature type="compositionally biased region" description="Low complexity" evidence="1">
    <location>
        <begin position="224"/>
        <end position="238"/>
    </location>
</feature>
<evidence type="ECO:0000313" key="3">
    <source>
        <dbReference type="Proteomes" id="UP000078544"/>
    </source>
</evidence>
<evidence type="ECO:0000256" key="1">
    <source>
        <dbReference type="SAM" id="MobiDB-lite"/>
    </source>
</evidence>
<dbReference type="AlphaFoldDB" id="A0A168B4S3"/>
<protein>
    <submittedName>
        <fullName evidence="2">Uncharacterized protein</fullName>
    </submittedName>
</protein>
<feature type="compositionally biased region" description="Polar residues" evidence="1">
    <location>
        <begin position="301"/>
        <end position="310"/>
    </location>
</feature>
<reference evidence="2 3" key="1">
    <citation type="journal article" date="2016" name="Genome Biol. Evol.">
        <title>Divergent and convergent evolution of fungal pathogenicity.</title>
        <authorList>
            <person name="Shang Y."/>
            <person name="Xiao G."/>
            <person name="Zheng P."/>
            <person name="Cen K."/>
            <person name="Zhan S."/>
            <person name="Wang C."/>
        </authorList>
    </citation>
    <scope>NUCLEOTIDE SEQUENCE [LARGE SCALE GENOMIC DNA]</scope>
    <source>
        <strain evidence="2 3">RCEF 2490</strain>
    </source>
</reference>
<dbReference type="EMBL" id="AZGY01000010">
    <property type="protein sequence ID" value="KZZ94794.1"/>
    <property type="molecule type" value="Genomic_DNA"/>
</dbReference>
<keyword evidence="3" id="KW-1185">Reference proteome</keyword>
<comment type="caution">
    <text evidence="2">The sequence shown here is derived from an EMBL/GenBank/DDBJ whole genome shotgun (WGS) entry which is preliminary data.</text>
</comment>
<dbReference type="Proteomes" id="UP000078544">
    <property type="component" value="Unassembled WGS sequence"/>
</dbReference>
<sequence length="411" mass="44169">MEARDKAQREACHEPRQAPETCSHLTDHLTEAPGQPQGGEAAAVCGPSPKQDAEPNRSAEAGGEAPKTRQAMYWQKLKADPARWKAYKEVAAARQEKYWRKVRADSVKSERYKRAATARWHRLQEEKKADPVAYEAWREAQRASRQKYMDKLMADPERLAITRKKATIRARESWRRNKQKLRDAEAAGASPNQTGAVSGDQGSRSGHARPPIAGSRHPASLSNLLNPISGLPGSSPGGRDSTSKGSVSRPPNVENHPASLSNLLNPVSGPPGSCLNDKGPKPGSRVSRRPGAGRRRVAVSSLLNPDSDTPASLADGRDPTSQVRVPRPMDAGTHRADIASLLNPVDGPLGSFRRGKGPASGVGGPPSRLADARHGFWGQTPGDGDAKLSCVSLRPAAPRATCYVRALRPTS</sequence>
<feature type="compositionally biased region" description="Basic residues" evidence="1">
    <location>
        <begin position="286"/>
        <end position="297"/>
    </location>
</feature>
<organism evidence="2 3">
    <name type="scientific">Moelleriella libera RCEF 2490</name>
    <dbReference type="NCBI Taxonomy" id="1081109"/>
    <lineage>
        <taxon>Eukaryota</taxon>
        <taxon>Fungi</taxon>
        <taxon>Dikarya</taxon>
        <taxon>Ascomycota</taxon>
        <taxon>Pezizomycotina</taxon>
        <taxon>Sordariomycetes</taxon>
        <taxon>Hypocreomycetidae</taxon>
        <taxon>Hypocreales</taxon>
        <taxon>Clavicipitaceae</taxon>
        <taxon>Moelleriella</taxon>
    </lineage>
</organism>
<feature type="compositionally biased region" description="Low complexity" evidence="1">
    <location>
        <begin position="31"/>
        <end position="43"/>
    </location>
</feature>
<proteinExistence type="predicted"/>
<name>A0A168B4S3_9HYPO</name>
<feature type="region of interest" description="Disordered" evidence="1">
    <location>
        <begin position="1"/>
        <end position="69"/>
    </location>
</feature>
<gene>
    <name evidence="2" type="ORF">AAL_04905</name>
</gene>
<feature type="compositionally biased region" description="Basic and acidic residues" evidence="1">
    <location>
        <begin position="169"/>
        <end position="185"/>
    </location>
</feature>
<accession>A0A168B4S3</accession>